<protein>
    <submittedName>
        <fullName evidence="1">Uncharacterized protein</fullName>
    </submittedName>
</protein>
<dbReference type="Proteomes" id="UP000790377">
    <property type="component" value="Unassembled WGS sequence"/>
</dbReference>
<evidence type="ECO:0000313" key="1">
    <source>
        <dbReference type="EMBL" id="KAH7911108.1"/>
    </source>
</evidence>
<gene>
    <name evidence="1" type="ORF">BJ138DRAFT_1172733</name>
</gene>
<reference evidence="1" key="1">
    <citation type="journal article" date="2021" name="New Phytol.">
        <title>Evolutionary innovations through gain and loss of genes in the ectomycorrhizal Boletales.</title>
        <authorList>
            <person name="Wu G."/>
            <person name="Miyauchi S."/>
            <person name="Morin E."/>
            <person name="Kuo A."/>
            <person name="Drula E."/>
            <person name="Varga T."/>
            <person name="Kohler A."/>
            <person name="Feng B."/>
            <person name="Cao Y."/>
            <person name="Lipzen A."/>
            <person name="Daum C."/>
            <person name="Hundley H."/>
            <person name="Pangilinan J."/>
            <person name="Johnson J."/>
            <person name="Barry K."/>
            <person name="LaButti K."/>
            <person name="Ng V."/>
            <person name="Ahrendt S."/>
            <person name="Min B."/>
            <person name="Choi I.G."/>
            <person name="Park H."/>
            <person name="Plett J.M."/>
            <person name="Magnuson J."/>
            <person name="Spatafora J.W."/>
            <person name="Nagy L.G."/>
            <person name="Henrissat B."/>
            <person name="Grigoriev I.V."/>
            <person name="Yang Z.L."/>
            <person name="Xu J."/>
            <person name="Martin F.M."/>
        </authorList>
    </citation>
    <scope>NUCLEOTIDE SEQUENCE</scope>
    <source>
        <strain evidence="1">ATCC 28755</strain>
    </source>
</reference>
<organism evidence="1 2">
    <name type="scientific">Hygrophoropsis aurantiaca</name>
    <dbReference type="NCBI Taxonomy" id="72124"/>
    <lineage>
        <taxon>Eukaryota</taxon>
        <taxon>Fungi</taxon>
        <taxon>Dikarya</taxon>
        <taxon>Basidiomycota</taxon>
        <taxon>Agaricomycotina</taxon>
        <taxon>Agaricomycetes</taxon>
        <taxon>Agaricomycetidae</taxon>
        <taxon>Boletales</taxon>
        <taxon>Coniophorineae</taxon>
        <taxon>Hygrophoropsidaceae</taxon>
        <taxon>Hygrophoropsis</taxon>
    </lineage>
</organism>
<comment type="caution">
    <text evidence="1">The sequence shown here is derived from an EMBL/GenBank/DDBJ whole genome shotgun (WGS) entry which is preliminary data.</text>
</comment>
<sequence>MSRRDSRASLNARQNDALNEFENFKKKFLLANKHITKLNSTLSVRIEELNAQISTLYVENLRLRASEIALAAQLKREQEKSRKIMADAEAATSNLSKHLHFLRQSLNIASGTPSPTTQAPPQPRARRPVINTNSSPQVPRLSRAPNVPGIYEDEELASSPEVEDDEAEHVPSPTIRRKAKGRLSASRLPLPSRVSSPPPLPTPLHVNLQERGAKRKTGRRQSGMLTVDTDVAGFEMVPPRASSPAFGSPARREAGLAEDEEERQAVARSLFPPDGDDSEHASSSRKERREKKTNTTDREPPSEEGAESAGSRQRERKRRRDDEYPGLKDVTNSPRSRALLPPLDTNASDRDRQHTPETEGPTPISAATSLATTRSFLSTPATTPATTPQINYLPTPRASSSPVPPPCATSASESEAPAGGRERRARKSVNYTEPKLNTKMRKPDSVPPSGTSAPKKRSSTSSARGEETEARRSSLEGPAPPEPMPSPPRLLVTRTTSSTSTSGASSSGTIAVKRKKSRPYVHADDEDESEGTQADAEYGGWVNLDGRRRSTQHNTNTNGTSSRRLIEADDGRRHSLAV</sequence>
<evidence type="ECO:0000313" key="2">
    <source>
        <dbReference type="Proteomes" id="UP000790377"/>
    </source>
</evidence>
<dbReference type="EMBL" id="MU267689">
    <property type="protein sequence ID" value="KAH7911108.1"/>
    <property type="molecule type" value="Genomic_DNA"/>
</dbReference>
<proteinExistence type="predicted"/>
<accession>A0ACB8ADE0</accession>
<name>A0ACB8ADE0_9AGAM</name>
<keyword evidence="2" id="KW-1185">Reference proteome</keyword>